<dbReference type="Proteomes" id="UP000289323">
    <property type="component" value="Unassembled WGS sequence"/>
</dbReference>
<reference evidence="1 2" key="1">
    <citation type="submission" date="2018-04" db="EMBL/GenBank/DDBJ databases">
        <authorList>
            <person name="Huttner S."/>
            <person name="Dainat J."/>
        </authorList>
    </citation>
    <scope>NUCLEOTIDE SEQUENCE [LARGE SCALE GENOMIC DNA]</scope>
</reference>
<sequence>MAIAVVRYTSTNATEDLGSLL</sequence>
<accession>A0A3S4AU89</accession>
<evidence type="ECO:0000313" key="1">
    <source>
        <dbReference type="EMBL" id="SPQ26169.1"/>
    </source>
</evidence>
<proteinExistence type="predicted"/>
<evidence type="ECO:0000313" key="2">
    <source>
        <dbReference type="Proteomes" id="UP000289323"/>
    </source>
</evidence>
<gene>
    <name evidence="1" type="ORF">TT172_LOCUS8588</name>
</gene>
<protein>
    <submittedName>
        <fullName evidence="1">Cdebcecc-2ab5-4bd5-8cee-0f98380cd9cf</fullName>
    </submittedName>
</protein>
<dbReference type="EMBL" id="OUUZ01000016">
    <property type="protein sequence ID" value="SPQ26169.1"/>
    <property type="molecule type" value="Genomic_DNA"/>
</dbReference>
<name>A0A3S4AU89_9PEZI</name>
<dbReference type="AlphaFoldDB" id="A0A3S4AU89"/>
<organism evidence="1 2">
    <name type="scientific">Thermothielavioides terrestris</name>
    <dbReference type="NCBI Taxonomy" id="2587410"/>
    <lineage>
        <taxon>Eukaryota</taxon>
        <taxon>Fungi</taxon>
        <taxon>Dikarya</taxon>
        <taxon>Ascomycota</taxon>
        <taxon>Pezizomycotina</taxon>
        <taxon>Sordariomycetes</taxon>
        <taxon>Sordariomycetidae</taxon>
        <taxon>Sordariales</taxon>
        <taxon>Chaetomiaceae</taxon>
        <taxon>Thermothielavioides</taxon>
    </lineage>
</organism>